<evidence type="ECO:0000313" key="3">
    <source>
        <dbReference type="Proteomes" id="UP000800235"/>
    </source>
</evidence>
<feature type="region of interest" description="Disordered" evidence="1">
    <location>
        <begin position="178"/>
        <end position="236"/>
    </location>
</feature>
<dbReference type="AlphaFoldDB" id="A0A9P4NHC0"/>
<protein>
    <submittedName>
        <fullName evidence="2">Uncharacterized protein</fullName>
    </submittedName>
</protein>
<dbReference type="Proteomes" id="UP000800235">
    <property type="component" value="Unassembled WGS sequence"/>
</dbReference>
<gene>
    <name evidence="2" type="ORF">EJ08DRAFT_682842</name>
</gene>
<evidence type="ECO:0000313" key="2">
    <source>
        <dbReference type="EMBL" id="KAF2421823.1"/>
    </source>
</evidence>
<sequence>MVNLKIQAIPYRPSNLSIPPSPFSPKSPLTPVKTLKQAPAPCYVRRVSIAPATPPSAPLQWLWQCHSCRSTYPIAATRRCLEDGHFFCAGTTIVKKKTDAGAADGKVLVKRHKACASEFDYQSWKAWGEWRRLYFVSADSKKRRVKQMGVKRDCWNFCDYPSECRWGKQVIIDSPKVGQVSPLLPDTDEIGETSPLSPLSPENPEPATTFDSSLQGVEKQKQKENPPAASQPRKDDFWTVLLASATRRKSTKSPLSLSTVVEDAEGDIEMVDVCPRAAVTVPLPSLQMPKVDFTNPFDIEGGDGVEHAVGQMQSGRGKTR</sequence>
<organism evidence="2 3">
    <name type="scientific">Tothia fuscella</name>
    <dbReference type="NCBI Taxonomy" id="1048955"/>
    <lineage>
        <taxon>Eukaryota</taxon>
        <taxon>Fungi</taxon>
        <taxon>Dikarya</taxon>
        <taxon>Ascomycota</taxon>
        <taxon>Pezizomycotina</taxon>
        <taxon>Dothideomycetes</taxon>
        <taxon>Pleosporomycetidae</taxon>
        <taxon>Venturiales</taxon>
        <taxon>Cylindrosympodiaceae</taxon>
        <taxon>Tothia</taxon>
    </lineage>
</organism>
<feature type="compositionally biased region" description="Low complexity" evidence="1">
    <location>
        <begin position="194"/>
        <end position="206"/>
    </location>
</feature>
<reference evidence="2" key="1">
    <citation type="journal article" date="2020" name="Stud. Mycol.">
        <title>101 Dothideomycetes genomes: a test case for predicting lifestyles and emergence of pathogens.</title>
        <authorList>
            <person name="Haridas S."/>
            <person name="Albert R."/>
            <person name="Binder M."/>
            <person name="Bloem J."/>
            <person name="Labutti K."/>
            <person name="Salamov A."/>
            <person name="Andreopoulos B."/>
            <person name="Baker S."/>
            <person name="Barry K."/>
            <person name="Bills G."/>
            <person name="Bluhm B."/>
            <person name="Cannon C."/>
            <person name="Castanera R."/>
            <person name="Culley D."/>
            <person name="Daum C."/>
            <person name="Ezra D."/>
            <person name="Gonzalez J."/>
            <person name="Henrissat B."/>
            <person name="Kuo A."/>
            <person name="Liang C."/>
            <person name="Lipzen A."/>
            <person name="Lutzoni F."/>
            <person name="Magnuson J."/>
            <person name="Mondo S."/>
            <person name="Nolan M."/>
            <person name="Ohm R."/>
            <person name="Pangilinan J."/>
            <person name="Park H.-J."/>
            <person name="Ramirez L."/>
            <person name="Alfaro M."/>
            <person name="Sun H."/>
            <person name="Tritt A."/>
            <person name="Yoshinaga Y."/>
            <person name="Zwiers L.-H."/>
            <person name="Turgeon B."/>
            <person name="Goodwin S."/>
            <person name="Spatafora J."/>
            <person name="Crous P."/>
            <person name="Grigoriev I."/>
        </authorList>
    </citation>
    <scope>NUCLEOTIDE SEQUENCE</scope>
    <source>
        <strain evidence="2">CBS 130266</strain>
    </source>
</reference>
<keyword evidence="3" id="KW-1185">Reference proteome</keyword>
<name>A0A9P4NHC0_9PEZI</name>
<proteinExistence type="predicted"/>
<dbReference type="OrthoDB" id="5396104at2759"/>
<accession>A0A9P4NHC0</accession>
<dbReference type="EMBL" id="MU007095">
    <property type="protein sequence ID" value="KAF2421823.1"/>
    <property type="molecule type" value="Genomic_DNA"/>
</dbReference>
<evidence type="ECO:0000256" key="1">
    <source>
        <dbReference type="SAM" id="MobiDB-lite"/>
    </source>
</evidence>
<comment type="caution">
    <text evidence="2">The sequence shown here is derived from an EMBL/GenBank/DDBJ whole genome shotgun (WGS) entry which is preliminary data.</text>
</comment>